<evidence type="ECO:0000313" key="2">
    <source>
        <dbReference type="EMBL" id="MBA2895155.1"/>
    </source>
</evidence>
<proteinExistence type="predicted"/>
<dbReference type="RefSeq" id="WP_220134179.1">
    <property type="nucleotide sequence ID" value="NZ_BAABAM010000004.1"/>
</dbReference>
<protein>
    <submittedName>
        <fullName evidence="2">Putative integral membrane protein</fullName>
    </submittedName>
</protein>
<feature type="transmembrane region" description="Helical" evidence="1">
    <location>
        <begin position="44"/>
        <end position="75"/>
    </location>
</feature>
<keyword evidence="3" id="KW-1185">Reference proteome</keyword>
<organism evidence="2 3">
    <name type="scientific">Nonomuraea soli</name>
    <dbReference type="NCBI Taxonomy" id="1032476"/>
    <lineage>
        <taxon>Bacteria</taxon>
        <taxon>Bacillati</taxon>
        <taxon>Actinomycetota</taxon>
        <taxon>Actinomycetes</taxon>
        <taxon>Streptosporangiales</taxon>
        <taxon>Streptosporangiaceae</taxon>
        <taxon>Nonomuraea</taxon>
    </lineage>
</organism>
<reference evidence="2 3" key="1">
    <citation type="submission" date="2020-07" db="EMBL/GenBank/DDBJ databases">
        <title>Genomic Encyclopedia of Type Strains, Phase IV (KMG-IV): sequencing the most valuable type-strain genomes for metagenomic binning, comparative biology and taxonomic classification.</title>
        <authorList>
            <person name="Goeker M."/>
        </authorList>
    </citation>
    <scope>NUCLEOTIDE SEQUENCE [LARGE SCALE GENOMIC DNA]</scope>
    <source>
        <strain evidence="2 3">DSM 45533</strain>
    </source>
</reference>
<feature type="transmembrane region" description="Helical" evidence="1">
    <location>
        <begin position="21"/>
        <end position="38"/>
    </location>
</feature>
<evidence type="ECO:0000313" key="3">
    <source>
        <dbReference type="Proteomes" id="UP000530928"/>
    </source>
</evidence>
<dbReference type="AlphaFoldDB" id="A0A7W0CQ01"/>
<sequence>MIKGVGVVEGIVARIKSWPPRVWVALVLLALIIVFIVQNRQDSVVHLVFITFTAPMWITLGITLVVGILIGALAARRRKGSRA</sequence>
<keyword evidence="1" id="KW-0812">Transmembrane</keyword>
<keyword evidence="1" id="KW-0472">Membrane</keyword>
<dbReference type="EMBL" id="JACDUR010000006">
    <property type="protein sequence ID" value="MBA2895155.1"/>
    <property type="molecule type" value="Genomic_DNA"/>
</dbReference>
<gene>
    <name evidence="2" type="ORF">HNR30_006527</name>
</gene>
<keyword evidence="1" id="KW-1133">Transmembrane helix</keyword>
<accession>A0A7W0CQ01</accession>
<evidence type="ECO:0000256" key="1">
    <source>
        <dbReference type="SAM" id="Phobius"/>
    </source>
</evidence>
<comment type="caution">
    <text evidence="2">The sequence shown here is derived from an EMBL/GenBank/DDBJ whole genome shotgun (WGS) entry which is preliminary data.</text>
</comment>
<name>A0A7W0CQ01_9ACTN</name>
<dbReference type="Proteomes" id="UP000530928">
    <property type="component" value="Unassembled WGS sequence"/>
</dbReference>